<evidence type="ECO:0000256" key="8">
    <source>
        <dbReference type="SAM" id="MobiDB-lite"/>
    </source>
</evidence>
<evidence type="ECO:0000256" key="5">
    <source>
        <dbReference type="ARBA" id="ARBA00022723"/>
    </source>
</evidence>
<sequence length="385" mass="44056">MDPFNPEVKKEDDIDESSPSTVNPDASLYPQCGILRSIKEESEERENYQFMDEVKEEIDIKIEEEEVPSPDDSLMLCSQERPSLKEGRGKKRYLATGCSIADLHYGYRLGKSTLAGILRQVCEAIWARMKTMCMPEMTKEMWEEVAKGFEKYAKFPNCIGAIDSKHIRLVQPKGSGSLYYNYKLFFSTVLLAVCDANFSFIYVDIGAYGKGSDSAIFTESLLYKKLVENTLDVPEPKPISSVETVCYPHVIVGDEAFGIMENVMRPYSGRHLTYKKKIFNYRLSRACRYIGCTFGIMANKWRILHRPLNVNIDFAENIIKACCILHNYVRAREGYRYEDTLYRAPLVGLREGNVPRGGGSATSTRDRYADYFVSEGKLEWQDRMI</sequence>
<evidence type="ECO:0000256" key="1">
    <source>
        <dbReference type="ARBA" id="ARBA00001968"/>
    </source>
</evidence>
<comment type="subcellular location">
    <subcellularLocation>
        <location evidence="2">Nucleus</location>
    </subcellularLocation>
</comment>
<dbReference type="GO" id="GO:0046872">
    <property type="term" value="F:metal ion binding"/>
    <property type="evidence" value="ECO:0007669"/>
    <property type="project" value="UniProtKB-KW"/>
</dbReference>
<accession>A0A0P4W5Q8</accession>
<reference evidence="10" key="1">
    <citation type="submission" date="2015-09" db="EMBL/GenBank/DDBJ databases">
        <title>Scylla olivacea transcriptome.</title>
        <authorList>
            <person name="Ikhwanuddin M."/>
        </authorList>
    </citation>
    <scope>NUCLEOTIDE SEQUENCE</scope>
</reference>
<dbReference type="GO" id="GO:0016787">
    <property type="term" value="F:hydrolase activity"/>
    <property type="evidence" value="ECO:0007669"/>
    <property type="project" value="UniProtKB-KW"/>
</dbReference>
<dbReference type="PANTHER" id="PTHR22930">
    <property type="match status" value="1"/>
</dbReference>
<evidence type="ECO:0000313" key="10">
    <source>
        <dbReference type="EMBL" id="JAI60547.1"/>
    </source>
</evidence>
<dbReference type="InterPro" id="IPR045249">
    <property type="entry name" value="HARBI1-like"/>
</dbReference>
<evidence type="ECO:0000256" key="2">
    <source>
        <dbReference type="ARBA" id="ARBA00004123"/>
    </source>
</evidence>
<comment type="similarity">
    <text evidence="3">Belongs to the HARBI1 family.</text>
</comment>
<dbReference type="GO" id="GO:0004518">
    <property type="term" value="F:nuclease activity"/>
    <property type="evidence" value="ECO:0007669"/>
    <property type="project" value="UniProtKB-KW"/>
</dbReference>
<organism evidence="10">
    <name type="scientific">Scylla olivacea</name>
    <name type="common">Orange mud crab</name>
    <name type="synonym">Cancer olivacea</name>
    <dbReference type="NCBI Taxonomy" id="85551"/>
    <lineage>
        <taxon>Eukaryota</taxon>
        <taxon>Metazoa</taxon>
        <taxon>Ecdysozoa</taxon>
        <taxon>Arthropoda</taxon>
        <taxon>Crustacea</taxon>
        <taxon>Multicrustacea</taxon>
        <taxon>Malacostraca</taxon>
        <taxon>Eumalacostraca</taxon>
        <taxon>Eucarida</taxon>
        <taxon>Decapoda</taxon>
        <taxon>Pleocyemata</taxon>
        <taxon>Brachyura</taxon>
        <taxon>Eubrachyura</taxon>
        <taxon>Portunoidea</taxon>
        <taxon>Portunidae</taxon>
        <taxon>Portuninae</taxon>
        <taxon>Scylla</taxon>
    </lineage>
</organism>
<dbReference type="PANTHER" id="PTHR22930:SF269">
    <property type="entry name" value="NUCLEASE HARBI1-LIKE PROTEIN"/>
    <property type="match status" value="1"/>
</dbReference>
<evidence type="ECO:0000256" key="3">
    <source>
        <dbReference type="ARBA" id="ARBA00006958"/>
    </source>
</evidence>
<proteinExistence type="inferred from homology"/>
<evidence type="ECO:0000256" key="4">
    <source>
        <dbReference type="ARBA" id="ARBA00022722"/>
    </source>
</evidence>
<keyword evidence="5" id="KW-0479">Metal-binding</keyword>
<keyword evidence="4" id="KW-0540">Nuclease</keyword>
<dbReference type="GO" id="GO:0005634">
    <property type="term" value="C:nucleus"/>
    <property type="evidence" value="ECO:0007669"/>
    <property type="project" value="UniProtKB-SubCell"/>
</dbReference>
<keyword evidence="7" id="KW-0539">Nucleus</keyword>
<feature type="region of interest" description="Disordered" evidence="8">
    <location>
        <begin position="1"/>
        <end position="28"/>
    </location>
</feature>
<dbReference type="AlphaFoldDB" id="A0A0P4W5Q8"/>
<keyword evidence="6" id="KW-0378">Hydrolase</keyword>
<evidence type="ECO:0000256" key="7">
    <source>
        <dbReference type="ARBA" id="ARBA00023242"/>
    </source>
</evidence>
<protein>
    <recommendedName>
        <fullName evidence="9">DDE Tnp4 domain-containing protein</fullName>
    </recommendedName>
</protein>
<dbReference type="EMBL" id="GDRN01090013">
    <property type="protein sequence ID" value="JAI60547.1"/>
    <property type="molecule type" value="Transcribed_RNA"/>
</dbReference>
<evidence type="ECO:0000259" key="9">
    <source>
        <dbReference type="Pfam" id="PF13359"/>
    </source>
</evidence>
<comment type="cofactor">
    <cofactor evidence="1">
        <name>a divalent metal cation</name>
        <dbReference type="ChEBI" id="CHEBI:60240"/>
    </cofactor>
</comment>
<name>A0A0P4W5Q8_SCYOL</name>
<dbReference type="Pfam" id="PF13359">
    <property type="entry name" value="DDE_Tnp_4"/>
    <property type="match status" value="1"/>
</dbReference>
<evidence type="ECO:0000256" key="6">
    <source>
        <dbReference type="ARBA" id="ARBA00022801"/>
    </source>
</evidence>
<dbReference type="InterPro" id="IPR027806">
    <property type="entry name" value="HARBI1_dom"/>
</dbReference>
<feature type="domain" description="DDE Tnp4" evidence="9">
    <location>
        <begin position="162"/>
        <end position="327"/>
    </location>
</feature>